<evidence type="ECO:0000313" key="3">
    <source>
        <dbReference type="Proteomes" id="UP000253426"/>
    </source>
</evidence>
<accession>A0A366HPH3</accession>
<reference evidence="2 3" key="1">
    <citation type="submission" date="2018-06" db="EMBL/GenBank/DDBJ databases">
        <title>Genomic Encyclopedia of Type Strains, Phase IV (KMG-IV): sequencing the most valuable type-strain genomes for metagenomic binning, comparative biology and taxonomic classification.</title>
        <authorList>
            <person name="Goeker M."/>
        </authorList>
    </citation>
    <scope>NUCLEOTIDE SEQUENCE [LARGE SCALE GENOMIC DNA]</scope>
    <source>
        <strain evidence="2 3">DSM 25532</strain>
    </source>
</reference>
<sequence>MKRKFTVAVTILLSVASSSCDHPESPKGLNQNEQPGGPVTTKPIPPPLVADEIAAEEITMPAESLMTIITAGNADEAGRAMRELARRRTDESCKLLIQVLREQASHLPSQLPSLEEAKRFEKEFIATRKYPTVDHWSQRFRKAAYAAEWLVLLDMPEANQAAKKFREEFAAKCKDSELGKILLNTVETEYHQALESVKMGAVPWKRPEKSGNP</sequence>
<proteinExistence type="predicted"/>
<dbReference type="EMBL" id="QNRR01000003">
    <property type="protein sequence ID" value="RBP45410.1"/>
    <property type="molecule type" value="Genomic_DNA"/>
</dbReference>
<comment type="caution">
    <text evidence="2">The sequence shown here is derived from an EMBL/GenBank/DDBJ whole genome shotgun (WGS) entry which is preliminary data.</text>
</comment>
<dbReference type="Proteomes" id="UP000253426">
    <property type="component" value="Unassembled WGS sequence"/>
</dbReference>
<feature type="region of interest" description="Disordered" evidence="1">
    <location>
        <begin position="18"/>
        <end position="45"/>
    </location>
</feature>
<dbReference type="AlphaFoldDB" id="A0A366HPH3"/>
<dbReference type="RefSeq" id="WP_147263369.1">
    <property type="nucleotide sequence ID" value="NZ_QNRR01000003.1"/>
</dbReference>
<dbReference type="PROSITE" id="PS51257">
    <property type="entry name" value="PROKAR_LIPOPROTEIN"/>
    <property type="match status" value="1"/>
</dbReference>
<evidence type="ECO:0000256" key="1">
    <source>
        <dbReference type="SAM" id="MobiDB-lite"/>
    </source>
</evidence>
<keyword evidence="3" id="KW-1185">Reference proteome</keyword>
<name>A0A366HPH3_9BACT</name>
<evidence type="ECO:0000313" key="2">
    <source>
        <dbReference type="EMBL" id="RBP45410.1"/>
    </source>
</evidence>
<organism evidence="2 3">
    <name type="scientific">Roseimicrobium gellanilyticum</name>
    <dbReference type="NCBI Taxonomy" id="748857"/>
    <lineage>
        <taxon>Bacteria</taxon>
        <taxon>Pseudomonadati</taxon>
        <taxon>Verrucomicrobiota</taxon>
        <taxon>Verrucomicrobiia</taxon>
        <taxon>Verrucomicrobiales</taxon>
        <taxon>Verrucomicrobiaceae</taxon>
        <taxon>Roseimicrobium</taxon>
    </lineage>
</organism>
<gene>
    <name evidence="2" type="ORF">DES53_103409</name>
</gene>
<protein>
    <submittedName>
        <fullName evidence="2">Uncharacterized protein</fullName>
    </submittedName>
</protein>